<comment type="similarity">
    <text evidence="2">Belongs to the pyruvate kinase family.</text>
</comment>
<name>A0A7C5UU07_9CREN</name>
<evidence type="ECO:0000256" key="5">
    <source>
        <dbReference type="ARBA" id="ARBA00022723"/>
    </source>
</evidence>
<dbReference type="InterPro" id="IPR015793">
    <property type="entry name" value="Pyrv_Knase_brl"/>
</dbReference>
<keyword evidence="6" id="KW-0547">Nucleotide-binding</keyword>
<dbReference type="PANTHER" id="PTHR11817">
    <property type="entry name" value="PYRUVATE KINASE"/>
    <property type="match status" value="1"/>
</dbReference>
<evidence type="ECO:0000259" key="12">
    <source>
        <dbReference type="Pfam" id="PF00224"/>
    </source>
</evidence>
<gene>
    <name evidence="13" type="ORF">ENL47_07665</name>
</gene>
<sequence>MFVKTIVSIGPSSGDEKIIDGMVKLGVNGFRINFSHGSQEEWKKYIEFIRNAEKKYGRIVALIGDLQGPSLRIGIIKTPIAVKKNDY</sequence>
<dbReference type="GO" id="GO:0016301">
    <property type="term" value="F:kinase activity"/>
    <property type="evidence" value="ECO:0007669"/>
    <property type="project" value="UniProtKB-KW"/>
</dbReference>
<comment type="caution">
    <text evidence="13">The sequence shown here is derived from an EMBL/GenBank/DDBJ whole genome shotgun (WGS) entry which is preliminary data.</text>
</comment>
<dbReference type="AlphaFoldDB" id="A0A7C5UU07"/>
<feature type="domain" description="Pyruvate kinase barrel" evidence="12">
    <location>
        <begin position="4"/>
        <end position="83"/>
    </location>
</feature>
<keyword evidence="5" id="KW-0479">Metal-binding</keyword>
<evidence type="ECO:0000256" key="1">
    <source>
        <dbReference type="ARBA" id="ARBA00004997"/>
    </source>
</evidence>
<organism evidence="13">
    <name type="scientific">Ignisphaera aggregans</name>
    <dbReference type="NCBI Taxonomy" id="334771"/>
    <lineage>
        <taxon>Archaea</taxon>
        <taxon>Thermoproteota</taxon>
        <taxon>Thermoprotei</taxon>
        <taxon>Desulfurococcales</taxon>
        <taxon>Desulfurococcaceae</taxon>
        <taxon>Ignisphaera</taxon>
    </lineage>
</organism>
<dbReference type="InterPro" id="IPR015806">
    <property type="entry name" value="Pyrv_Knase_insert_dom_sf"/>
</dbReference>
<dbReference type="InterPro" id="IPR015813">
    <property type="entry name" value="Pyrv/PenolPyrv_kinase-like_dom"/>
</dbReference>
<dbReference type="Pfam" id="PF00224">
    <property type="entry name" value="PK"/>
    <property type="match status" value="1"/>
</dbReference>
<dbReference type="EMBL" id="DRUB01000145">
    <property type="protein sequence ID" value="HHR96663.1"/>
    <property type="molecule type" value="Genomic_DNA"/>
</dbReference>
<evidence type="ECO:0000313" key="13">
    <source>
        <dbReference type="EMBL" id="HHR96663.1"/>
    </source>
</evidence>
<keyword evidence="9" id="KW-0460">Magnesium</keyword>
<keyword evidence="4" id="KW-0808">Transferase</keyword>
<evidence type="ECO:0000256" key="10">
    <source>
        <dbReference type="ARBA" id="ARBA00023152"/>
    </source>
</evidence>
<proteinExistence type="inferred from homology"/>
<accession>A0A7C5UU07</accession>
<dbReference type="SUPFAM" id="SSF51621">
    <property type="entry name" value="Phosphoenolpyruvate/pyruvate domain"/>
    <property type="match status" value="1"/>
</dbReference>
<evidence type="ECO:0000256" key="3">
    <source>
        <dbReference type="ARBA" id="ARBA00012142"/>
    </source>
</evidence>
<reference evidence="13" key="1">
    <citation type="journal article" date="2020" name="mSystems">
        <title>Genome- and Community-Level Interaction Insights into Carbon Utilization and Element Cycling Functions of Hydrothermarchaeota in Hydrothermal Sediment.</title>
        <authorList>
            <person name="Zhou Z."/>
            <person name="Liu Y."/>
            <person name="Xu W."/>
            <person name="Pan J."/>
            <person name="Luo Z.H."/>
            <person name="Li M."/>
        </authorList>
    </citation>
    <scope>NUCLEOTIDE SEQUENCE [LARGE SCALE GENOMIC DNA]</scope>
    <source>
        <strain evidence="13">SpSt-1</strain>
    </source>
</reference>
<evidence type="ECO:0000256" key="7">
    <source>
        <dbReference type="ARBA" id="ARBA00022777"/>
    </source>
</evidence>
<evidence type="ECO:0000256" key="9">
    <source>
        <dbReference type="ARBA" id="ARBA00022842"/>
    </source>
</evidence>
<evidence type="ECO:0000256" key="2">
    <source>
        <dbReference type="ARBA" id="ARBA00008663"/>
    </source>
</evidence>
<dbReference type="EC" id="2.7.1.40" evidence="3"/>
<evidence type="ECO:0000256" key="4">
    <source>
        <dbReference type="ARBA" id="ARBA00022679"/>
    </source>
</evidence>
<dbReference type="InterPro" id="IPR001697">
    <property type="entry name" value="Pyr_Knase"/>
</dbReference>
<keyword evidence="11" id="KW-0670">Pyruvate</keyword>
<dbReference type="GO" id="GO:0004743">
    <property type="term" value="F:pyruvate kinase activity"/>
    <property type="evidence" value="ECO:0007669"/>
    <property type="project" value="UniProtKB-EC"/>
</dbReference>
<keyword evidence="7" id="KW-0418">Kinase</keyword>
<dbReference type="Gene3D" id="2.40.33.10">
    <property type="entry name" value="PK beta-barrel domain-like"/>
    <property type="match status" value="1"/>
</dbReference>
<protein>
    <recommendedName>
        <fullName evidence="3">pyruvate kinase</fullName>
        <ecNumber evidence="3">2.7.1.40</ecNumber>
    </recommendedName>
</protein>
<dbReference type="GO" id="GO:0000287">
    <property type="term" value="F:magnesium ion binding"/>
    <property type="evidence" value="ECO:0007669"/>
    <property type="project" value="InterPro"/>
</dbReference>
<dbReference type="GO" id="GO:0030955">
    <property type="term" value="F:potassium ion binding"/>
    <property type="evidence" value="ECO:0007669"/>
    <property type="project" value="InterPro"/>
</dbReference>
<evidence type="ECO:0000256" key="8">
    <source>
        <dbReference type="ARBA" id="ARBA00022840"/>
    </source>
</evidence>
<evidence type="ECO:0000256" key="11">
    <source>
        <dbReference type="ARBA" id="ARBA00023317"/>
    </source>
</evidence>
<evidence type="ECO:0000256" key="6">
    <source>
        <dbReference type="ARBA" id="ARBA00022741"/>
    </source>
</evidence>
<dbReference type="UniPathway" id="UPA00109">
    <property type="reaction ID" value="UER00188"/>
</dbReference>
<dbReference type="GO" id="GO:0005524">
    <property type="term" value="F:ATP binding"/>
    <property type="evidence" value="ECO:0007669"/>
    <property type="project" value="UniProtKB-KW"/>
</dbReference>
<comment type="pathway">
    <text evidence="1">Carbohydrate degradation; glycolysis; pyruvate from D-glyceraldehyde 3-phosphate: step 5/5.</text>
</comment>
<dbReference type="Gene3D" id="3.20.20.60">
    <property type="entry name" value="Phosphoenolpyruvate-binding domains"/>
    <property type="match status" value="1"/>
</dbReference>
<keyword evidence="10" id="KW-0324">Glycolysis</keyword>
<dbReference type="InterPro" id="IPR040442">
    <property type="entry name" value="Pyrv_kinase-like_dom_sf"/>
</dbReference>
<keyword evidence="8" id="KW-0067">ATP-binding</keyword>